<dbReference type="RefSeq" id="WP_052051192.1">
    <property type="nucleotide sequence ID" value="NZ_JACAOJ010000002.1"/>
</dbReference>
<dbReference type="AlphaFoldDB" id="A0A095B8T6"/>
<proteinExistence type="predicted"/>
<keyword evidence="3" id="KW-1185">Reference proteome</keyword>
<name>A0A095B8T6_9PROT</name>
<protein>
    <submittedName>
        <fullName evidence="2">Uncharacterized protein</fullName>
    </submittedName>
</protein>
<organism evidence="2 3">
    <name type="scientific">Acetobacter tropicalis</name>
    <dbReference type="NCBI Taxonomy" id="104102"/>
    <lineage>
        <taxon>Bacteria</taxon>
        <taxon>Pseudomonadati</taxon>
        <taxon>Pseudomonadota</taxon>
        <taxon>Alphaproteobacteria</taxon>
        <taxon>Acetobacterales</taxon>
        <taxon>Acetobacteraceae</taxon>
        <taxon>Acetobacter</taxon>
    </lineage>
</organism>
<dbReference type="EMBL" id="JOKM01000021">
    <property type="protein sequence ID" value="KGB25178.1"/>
    <property type="molecule type" value="Genomic_DNA"/>
</dbReference>
<feature type="region of interest" description="Disordered" evidence="1">
    <location>
        <begin position="1"/>
        <end position="44"/>
    </location>
</feature>
<feature type="compositionally biased region" description="Polar residues" evidence="1">
    <location>
        <begin position="23"/>
        <end position="32"/>
    </location>
</feature>
<comment type="caution">
    <text evidence="2">The sequence shown here is derived from an EMBL/GenBank/DDBJ whole genome shotgun (WGS) entry which is preliminary data.</text>
</comment>
<sequence>MQSPHTASSETMAARHVCAEAQRSPSSVLKQQDTPKKEEKTAAFSQTPQLLTVPVLARYRPAEPAMRAVFAAHAAGVPLTMRDVPQSMMDAVRLHWAQVQHALQPVTELHVAAWLKKLSQLVTNPPGAETAASQCRAIFEVCGDIPSGAWGREARLAWARQPPRNGYPTGARWPSPNELRTLLLPFSETIRRDAEGCRALLRLRPVGEATSPFAVRPQPAQTFPSP</sequence>
<accession>A0A095B8T6</accession>
<feature type="compositionally biased region" description="Polar residues" evidence="1">
    <location>
        <begin position="1"/>
        <end position="11"/>
    </location>
</feature>
<evidence type="ECO:0000313" key="3">
    <source>
        <dbReference type="Proteomes" id="UP000029448"/>
    </source>
</evidence>
<dbReference type="PATRIC" id="fig|104102.7.peg.850"/>
<evidence type="ECO:0000256" key="1">
    <source>
        <dbReference type="SAM" id="MobiDB-lite"/>
    </source>
</evidence>
<dbReference type="GeneID" id="89477701"/>
<reference evidence="2 3" key="1">
    <citation type="submission" date="2014-06" db="EMBL/GenBank/DDBJ databases">
        <title>Functional and comparative genomic analyses of the Drosophila gut microbiota identify candidate symbiosis factors.</title>
        <authorList>
            <person name="Newell P.D."/>
            <person name="Chaston J.M."/>
            <person name="Douglas A.E."/>
        </authorList>
    </citation>
    <scope>NUCLEOTIDE SEQUENCE [LARGE SCALE GENOMIC DNA]</scope>
    <source>
        <strain evidence="2 3">DmCS_006</strain>
    </source>
</reference>
<dbReference type="Proteomes" id="UP000029448">
    <property type="component" value="Unassembled WGS sequence"/>
</dbReference>
<evidence type="ECO:0000313" key="2">
    <source>
        <dbReference type="EMBL" id="KGB25178.1"/>
    </source>
</evidence>
<dbReference type="STRING" id="104102.AtDm6_0859"/>
<gene>
    <name evidence="2" type="ORF">AtDm6_0859</name>
</gene>